<accession>A0ACC3SIP5</accession>
<organism evidence="1 2">
    <name type="scientific">Zalaria obscura</name>
    <dbReference type="NCBI Taxonomy" id="2024903"/>
    <lineage>
        <taxon>Eukaryota</taxon>
        <taxon>Fungi</taxon>
        <taxon>Dikarya</taxon>
        <taxon>Ascomycota</taxon>
        <taxon>Pezizomycotina</taxon>
        <taxon>Dothideomycetes</taxon>
        <taxon>Dothideomycetidae</taxon>
        <taxon>Dothideales</taxon>
        <taxon>Zalariaceae</taxon>
        <taxon>Zalaria</taxon>
    </lineage>
</organism>
<keyword evidence="2" id="KW-1185">Reference proteome</keyword>
<reference evidence="1" key="1">
    <citation type="submission" date="2024-02" db="EMBL/GenBank/DDBJ databases">
        <title>Metagenome Assembled Genome of Zalaria obscura JY119.</title>
        <authorList>
            <person name="Vighnesh L."/>
            <person name="Jagadeeshwari U."/>
            <person name="Venkata Ramana C."/>
            <person name="Sasikala C."/>
        </authorList>
    </citation>
    <scope>NUCLEOTIDE SEQUENCE</scope>
    <source>
        <strain evidence="1">JY119</strain>
    </source>
</reference>
<evidence type="ECO:0000313" key="1">
    <source>
        <dbReference type="EMBL" id="KAK8214817.1"/>
    </source>
</evidence>
<proteinExistence type="predicted"/>
<comment type="caution">
    <text evidence="1">The sequence shown here is derived from an EMBL/GenBank/DDBJ whole genome shotgun (WGS) entry which is preliminary data.</text>
</comment>
<dbReference type="EMBL" id="JAMKPW020000010">
    <property type="protein sequence ID" value="KAK8214817.1"/>
    <property type="molecule type" value="Genomic_DNA"/>
</dbReference>
<gene>
    <name evidence="1" type="ORF">M8818_002400</name>
</gene>
<dbReference type="Proteomes" id="UP001320706">
    <property type="component" value="Unassembled WGS sequence"/>
</dbReference>
<evidence type="ECO:0000313" key="2">
    <source>
        <dbReference type="Proteomes" id="UP001320706"/>
    </source>
</evidence>
<sequence length="94" mass="10935">MDLCVDDPHLEYTDAYCRLERFHVTKACVSAAPLGIMLGSFMQPSREAQQTGCDVRHPWPHPPSSRREVPRMRHIMRAQPRKQLDMFCAHYPMP</sequence>
<name>A0ACC3SIP5_9PEZI</name>
<protein>
    <submittedName>
        <fullName evidence="1">Uncharacterized protein</fullName>
    </submittedName>
</protein>